<evidence type="ECO:0000256" key="1">
    <source>
        <dbReference type="SAM" id="Phobius"/>
    </source>
</evidence>
<keyword evidence="1" id="KW-0472">Membrane</keyword>
<accession>A0ABZ2RF62</accession>
<keyword evidence="1" id="KW-0812">Transmembrane</keyword>
<keyword evidence="1" id="KW-1133">Transmembrane helix</keyword>
<sequence length="75" mass="8484">MLKRRRQAETAKPPENESIFTMIDRVIWTLVRIVGLMLAAAILTPHFSVLLVLATALLCWLSARMGMKKVANYIT</sequence>
<proteinExistence type="predicted"/>
<feature type="transmembrane region" description="Helical" evidence="1">
    <location>
        <begin position="26"/>
        <end position="43"/>
    </location>
</feature>
<feature type="transmembrane region" description="Helical" evidence="1">
    <location>
        <begin position="49"/>
        <end position="67"/>
    </location>
</feature>
<keyword evidence="3" id="KW-1185">Reference proteome</keyword>
<name>A0ABZ2RF62_ECTME</name>
<gene>
    <name evidence="2" type="ORF">WG219_12800</name>
</gene>
<reference evidence="2 3" key="1">
    <citation type="submission" date="2024-03" db="EMBL/GenBank/DDBJ databases">
        <title>Complete genome of BD2.</title>
        <authorList>
            <person name="Cao G."/>
        </authorList>
    </citation>
    <scope>NUCLEOTIDE SEQUENCE [LARGE SCALE GENOMIC DNA]</scope>
    <source>
        <strain evidence="2 3">BD2</strain>
    </source>
</reference>
<protein>
    <submittedName>
        <fullName evidence="2">Uncharacterized protein</fullName>
    </submittedName>
</protein>
<dbReference type="EMBL" id="CP148074">
    <property type="protein sequence ID" value="WXL24215.1"/>
    <property type="molecule type" value="Genomic_DNA"/>
</dbReference>
<dbReference type="Proteomes" id="UP001476583">
    <property type="component" value="Chromosome"/>
</dbReference>
<organism evidence="2 3">
    <name type="scientific">Ectopseudomonas mendocina</name>
    <name type="common">Pseudomonas mendocina</name>
    <dbReference type="NCBI Taxonomy" id="300"/>
    <lineage>
        <taxon>Bacteria</taxon>
        <taxon>Pseudomonadati</taxon>
        <taxon>Pseudomonadota</taxon>
        <taxon>Gammaproteobacteria</taxon>
        <taxon>Pseudomonadales</taxon>
        <taxon>Pseudomonadaceae</taxon>
        <taxon>Ectopseudomonas</taxon>
    </lineage>
</organism>
<evidence type="ECO:0000313" key="2">
    <source>
        <dbReference type="EMBL" id="WXL24215.1"/>
    </source>
</evidence>
<evidence type="ECO:0000313" key="3">
    <source>
        <dbReference type="Proteomes" id="UP001476583"/>
    </source>
</evidence>